<feature type="domain" description="Peptidase metallopeptidase" evidence="2">
    <location>
        <begin position="78"/>
        <end position="227"/>
    </location>
</feature>
<dbReference type="InterPro" id="IPR006026">
    <property type="entry name" value="Peptidase_Metallo"/>
</dbReference>
<dbReference type="GO" id="GO:0008237">
    <property type="term" value="F:metallopeptidase activity"/>
    <property type="evidence" value="ECO:0007669"/>
    <property type="project" value="InterPro"/>
</dbReference>
<dbReference type="Proteomes" id="UP001176517">
    <property type="component" value="Unassembled WGS sequence"/>
</dbReference>
<keyword evidence="4" id="KW-1185">Reference proteome</keyword>
<dbReference type="GO" id="GO:0008270">
    <property type="term" value="F:zinc ion binding"/>
    <property type="evidence" value="ECO:0007669"/>
    <property type="project" value="InterPro"/>
</dbReference>
<feature type="compositionally biased region" description="Polar residues" evidence="1">
    <location>
        <begin position="1"/>
        <end position="14"/>
    </location>
</feature>
<dbReference type="EMBL" id="JAPDMZ010000118">
    <property type="protein sequence ID" value="KAK0549220.1"/>
    <property type="molecule type" value="Genomic_DNA"/>
</dbReference>
<dbReference type="InterPro" id="IPR024079">
    <property type="entry name" value="MetalloPept_cat_dom_sf"/>
</dbReference>
<dbReference type="Gene3D" id="3.40.390.10">
    <property type="entry name" value="Collagenase (Catalytic Domain)"/>
    <property type="match status" value="1"/>
</dbReference>
<dbReference type="GO" id="GO:0006508">
    <property type="term" value="P:proteolysis"/>
    <property type="evidence" value="ECO:0007669"/>
    <property type="project" value="InterPro"/>
</dbReference>
<organism evidence="3 4">
    <name type="scientific">Tilletia horrida</name>
    <dbReference type="NCBI Taxonomy" id="155126"/>
    <lineage>
        <taxon>Eukaryota</taxon>
        <taxon>Fungi</taxon>
        <taxon>Dikarya</taxon>
        <taxon>Basidiomycota</taxon>
        <taxon>Ustilaginomycotina</taxon>
        <taxon>Exobasidiomycetes</taxon>
        <taxon>Tilletiales</taxon>
        <taxon>Tilletiaceae</taxon>
        <taxon>Tilletia</taxon>
    </lineage>
</organism>
<feature type="region of interest" description="Disordered" evidence="1">
    <location>
        <begin position="1"/>
        <end position="25"/>
    </location>
</feature>
<dbReference type="SUPFAM" id="SSF55486">
    <property type="entry name" value="Metalloproteases ('zincins'), catalytic domain"/>
    <property type="match status" value="1"/>
</dbReference>
<name>A0AAN6JQN2_9BASI</name>
<evidence type="ECO:0000313" key="3">
    <source>
        <dbReference type="EMBL" id="KAK0549220.1"/>
    </source>
</evidence>
<comment type="caution">
    <text evidence="3">The sequence shown here is derived from an EMBL/GenBank/DDBJ whole genome shotgun (WGS) entry which is preliminary data.</text>
</comment>
<proteinExistence type="predicted"/>
<dbReference type="AlphaFoldDB" id="A0AAN6JQN2"/>
<sequence length="369" mass="41234">MSSPDTKIDSSTAEATPFGTVEGSTPNALLDAEKVESVPPDDDFLRYVCADLTIQEEEEDPQDAMIDTAAAFAVVAVNDQLWDGLPQSLTYAFVPGKFSGNAIQHAKFAKYCSEWERYANVKFEHITDVDEALIRITFNPNEGSYSYIGKDCLKAKKTDERGRYLPTLNLGEVDGTQPRCTAREGGTILHECGHVLGLLHEHQNPACGGASAQNTEKVYFDYERRGWSRDRIEKQILKAINVKDTSNFSTVDRTSIMHYPSPKSLTGLPYDIPYNTKLSNLDKAYMVINYPRPKPHDEAPEWSLEHALTVAGVPTEVKQKMLELAEMCRESETGEIDPQDLRMAFSEHIKDARSKELEAQNNKAPVHTV</sequence>
<evidence type="ECO:0000313" key="4">
    <source>
        <dbReference type="Proteomes" id="UP001176517"/>
    </source>
</evidence>
<accession>A0AAN6JQN2</accession>
<gene>
    <name evidence="3" type="ORF">OC846_004174</name>
</gene>
<evidence type="ECO:0000259" key="2">
    <source>
        <dbReference type="SMART" id="SM00235"/>
    </source>
</evidence>
<protein>
    <recommendedName>
        <fullName evidence="2">Peptidase metallopeptidase domain-containing protein</fullName>
    </recommendedName>
</protein>
<dbReference type="SMART" id="SM00235">
    <property type="entry name" value="ZnMc"/>
    <property type="match status" value="1"/>
</dbReference>
<reference evidence="3" key="1">
    <citation type="journal article" date="2023" name="PhytoFront">
        <title>Draft Genome Resources of Seven Strains of Tilletia horrida, Causal Agent of Kernel Smut of Rice.</title>
        <authorList>
            <person name="Khanal S."/>
            <person name="Antony Babu S."/>
            <person name="Zhou X.G."/>
        </authorList>
    </citation>
    <scope>NUCLEOTIDE SEQUENCE</scope>
    <source>
        <strain evidence="3">TX6</strain>
    </source>
</reference>
<evidence type="ECO:0000256" key="1">
    <source>
        <dbReference type="SAM" id="MobiDB-lite"/>
    </source>
</evidence>